<dbReference type="Proteomes" id="UP001152320">
    <property type="component" value="Chromosome 16"/>
</dbReference>
<evidence type="ECO:0000313" key="15">
    <source>
        <dbReference type="Proteomes" id="UP001152320"/>
    </source>
</evidence>
<dbReference type="GO" id="GO:0006955">
    <property type="term" value="P:immune response"/>
    <property type="evidence" value="ECO:0007669"/>
    <property type="project" value="TreeGrafter"/>
</dbReference>
<dbReference type="CDD" id="cd00096">
    <property type="entry name" value="Ig"/>
    <property type="match status" value="1"/>
</dbReference>
<comment type="caution">
    <text evidence="14">The sequence shown here is derived from an EMBL/GenBank/DDBJ whole genome shotgun (WGS) entry which is preliminary data.</text>
</comment>
<evidence type="ECO:0000256" key="5">
    <source>
        <dbReference type="ARBA" id="ARBA00022989"/>
    </source>
</evidence>
<evidence type="ECO:0000256" key="4">
    <source>
        <dbReference type="ARBA" id="ARBA00022729"/>
    </source>
</evidence>
<dbReference type="SUPFAM" id="SSF48726">
    <property type="entry name" value="Immunoglobulin"/>
    <property type="match status" value="1"/>
</dbReference>
<dbReference type="Gene3D" id="2.60.40.10">
    <property type="entry name" value="Immunoglobulins"/>
    <property type="match status" value="2"/>
</dbReference>
<accession>A0A9Q1BJ83</accession>
<keyword evidence="10" id="KW-0393">Immunoglobulin domain</keyword>
<keyword evidence="5 11" id="KW-1133">Transmembrane helix</keyword>
<evidence type="ECO:0000256" key="7">
    <source>
        <dbReference type="ARBA" id="ARBA00023157"/>
    </source>
</evidence>
<evidence type="ECO:0000256" key="11">
    <source>
        <dbReference type="SAM" id="Phobius"/>
    </source>
</evidence>
<dbReference type="InterPro" id="IPR013783">
    <property type="entry name" value="Ig-like_fold"/>
</dbReference>
<dbReference type="InterPro" id="IPR036179">
    <property type="entry name" value="Ig-like_dom_sf"/>
</dbReference>
<keyword evidence="8" id="KW-0675">Receptor</keyword>
<evidence type="ECO:0000256" key="8">
    <source>
        <dbReference type="ARBA" id="ARBA00023170"/>
    </source>
</evidence>
<keyword evidence="7" id="KW-1015">Disulfide bond</keyword>
<evidence type="ECO:0000256" key="6">
    <source>
        <dbReference type="ARBA" id="ARBA00023136"/>
    </source>
</evidence>
<dbReference type="EMBL" id="JAIZAY010000016">
    <property type="protein sequence ID" value="KAJ8027637.1"/>
    <property type="molecule type" value="Genomic_DNA"/>
</dbReference>
<evidence type="ECO:0000256" key="9">
    <source>
        <dbReference type="ARBA" id="ARBA00023180"/>
    </source>
</evidence>
<protein>
    <recommendedName>
        <fullName evidence="13">Ig-like domain-containing protein</fullName>
    </recommendedName>
</protein>
<evidence type="ECO:0000256" key="10">
    <source>
        <dbReference type="ARBA" id="ARBA00023319"/>
    </source>
</evidence>
<evidence type="ECO:0000259" key="13">
    <source>
        <dbReference type="PROSITE" id="PS50835"/>
    </source>
</evidence>
<dbReference type="PROSITE" id="PS50835">
    <property type="entry name" value="IG_LIKE"/>
    <property type="match status" value="1"/>
</dbReference>
<comment type="subcellular location">
    <subcellularLocation>
        <location evidence="1">Cell membrane</location>
        <topology evidence="1">Single-pass type I membrane protein</topology>
    </subcellularLocation>
</comment>
<feature type="signal peptide" evidence="12">
    <location>
        <begin position="1"/>
        <end position="21"/>
    </location>
</feature>
<dbReference type="AlphaFoldDB" id="A0A9Q1BJ83"/>
<dbReference type="GO" id="GO:0071222">
    <property type="term" value="P:cellular response to lipopolysaccharide"/>
    <property type="evidence" value="ECO:0007669"/>
    <property type="project" value="TreeGrafter"/>
</dbReference>
<keyword evidence="4 12" id="KW-0732">Signal</keyword>
<reference evidence="14" key="1">
    <citation type="submission" date="2021-10" db="EMBL/GenBank/DDBJ databases">
        <title>Tropical sea cucumber genome reveals ecological adaptation and Cuvierian tubules defense mechanism.</title>
        <authorList>
            <person name="Chen T."/>
        </authorList>
    </citation>
    <scope>NUCLEOTIDE SEQUENCE</scope>
    <source>
        <strain evidence="14">Nanhai2018</strain>
        <tissue evidence="14">Muscle</tissue>
    </source>
</reference>
<keyword evidence="15" id="KW-1185">Reference proteome</keyword>
<evidence type="ECO:0000256" key="3">
    <source>
        <dbReference type="ARBA" id="ARBA00022692"/>
    </source>
</evidence>
<feature type="transmembrane region" description="Helical" evidence="11">
    <location>
        <begin position="229"/>
        <end position="250"/>
    </location>
</feature>
<keyword evidence="6 11" id="KW-0472">Membrane</keyword>
<dbReference type="PANTHER" id="PTHR25466:SF9">
    <property type="entry name" value="FIBRONECTIN TYPE-III DOMAIN-CONTAINING PROTEIN"/>
    <property type="match status" value="1"/>
</dbReference>
<dbReference type="GO" id="GO:0009897">
    <property type="term" value="C:external side of plasma membrane"/>
    <property type="evidence" value="ECO:0007669"/>
    <property type="project" value="TreeGrafter"/>
</dbReference>
<dbReference type="InterPro" id="IPR051713">
    <property type="entry name" value="T-cell_Activation_Regulation"/>
</dbReference>
<sequence>MGNIAGFAVSILFLMTGLGLSYSNDPNLLRYNIFVLQSSNVVLECNHEANKGNKWEHEGKPLYVGRNQLSPHLNKTTSLLPNYSLVIDHVTLFHEGLYKCIRDSKTAMEYNLTVEVIPTIYITINGTKDVTDKIFYEESIVIARCYVLGAKPEITLKWVVNKSEMTPSSAECKRNNNKTYDCEATLVTKVRNTKGNITCMGSGLTSFGPLYTSVNLSLSKKRQSSSSKWPLILMAIVPFVCAIGIVVYFLSTQRTVWSQGNAIQSYCSEK</sequence>
<evidence type="ECO:0000313" key="14">
    <source>
        <dbReference type="EMBL" id="KAJ8027637.1"/>
    </source>
</evidence>
<organism evidence="14 15">
    <name type="scientific">Holothuria leucospilota</name>
    <name type="common">Black long sea cucumber</name>
    <name type="synonym">Mertensiothuria leucospilota</name>
    <dbReference type="NCBI Taxonomy" id="206669"/>
    <lineage>
        <taxon>Eukaryota</taxon>
        <taxon>Metazoa</taxon>
        <taxon>Echinodermata</taxon>
        <taxon>Eleutherozoa</taxon>
        <taxon>Echinozoa</taxon>
        <taxon>Holothuroidea</taxon>
        <taxon>Aspidochirotacea</taxon>
        <taxon>Aspidochirotida</taxon>
        <taxon>Holothuriidae</taxon>
        <taxon>Holothuria</taxon>
    </lineage>
</organism>
<keyword evidence="2" id="KW-1003">Cell membrane</keyword>
<dbReference type="OrthoDB" id="6159398at2759"/>
<evidence type="ECO:0000256" key="1">
    <source>
        <dbReference type="ARBA" id="ARBA00004251"/>
    </source>
</evidence>
<dbReference type="PANTHER" id="PTHR25466">
    <property type="entry name" value="T-LYMPHOCYTE ACTIVATION ANTIGEN"/>
    <property type="match status" value="1"/>
</dbReference>
<dbReference type="InterPro" id="IPR007110">
    <property type="entry name" value="Ig-like_dom"/>
</dbReference>
<feature type="domain" description="Ig-like" evidence="13">
    <location>
        <begin position="118"/>
        <end position="217"/>
    </location>
</feature>
<feature type="chain" id="PRO_5040215346" description="Ig-like domain-containing protein" evidence="12">
    <location>
        <begin position="22"/>
        <end position="270"/>
    </location>
</feature>
<keyword evidence="9" id="KW-0325">Glycoprotein</keyword>
<gene>
    <name evidence="14" type="ORF">HOLleu_32836</name>
</gene>
<evidence type="ECO:0000256" key="12">
    <source>
        <dbReference type="SAM" id="SignalP"/>
    </source>
</evidence>
<evidence type="ECO:0000256" key="2">
    <source>
        <dbReference type="ARBA" id="ARBA00022475"/>
    </source>
</evidence>
<proteinExistence type="predicted"/>
<keyword evidence="3 11" id="KW-0812">Transmembrane</keyword>
<name>A0A9Q1BJ83_HOLLE</name>
<dbReference type="GO" id="GO:0007166">
    <property type="term" value="P:cell surface receptor signaling pathway"/>
    <property type="evidence" value="ECO:0007669"/>
    <property type="project" value="TreeGrafter"/>
</dbReference>